<dbReference type="InterPro" id="IPR005195">
    <property type="entry name" value="Glyco_hydro_65_M"/>
</dbReference>
<dbReference type="RefSeq" id="WP_010621913.1">
    <property type="nucleotide sequence ID" value="NZ_AZGF01000005.1"/>
</dbReference>
<dbReference type="InterPro" id="IPR011013">
    <property type="entry name" value="Gal_mutarotase_sf_dom"/>
</dbReference>
<keyword evidence="9" id="KW-0378">Hydrolase</keyword>
<dbReference type="eggNOG" id="COG1554">
    <property type="taxonomic scope" value="Bacteria"/>
</dbReference>
<dbReference type="InterPro" id="IPR037018">
    <property type="entry name" value="GH65_N"/>
</dbReference>
<evidence type="ECO:0000256" key="2">
    <source>
        <dbReference type="ARBA" id="ARBA00022676"/>
    </source>
</evidence>
<dbReference type="PANTHER" id="PTHR11051">
    <property type="entry name" value="GLYCOSYL HYDROLASE-RELATED"/>
    <property type="match status" value="1"/>
</dbReference>
<sequence length="742" mass="84410">MAINENWEIYDNELSVSDNQTIESILTVGNGYFGMRGAYEDDAISEKSTTHGAYINGFYETAPITYGEQAHGYPSERQSMISLPDASHISLQLDGIPVDHNHGEITDNIRDLSMKTGLMTHKFVWTGKLSGKKIQVSFRRIVSHVRKHIFAIQMTVKPVNFKRGILSIKSTIDSDNLSAHSSDDPRVSEINTDEIMKHARQINTQNDQIIGLSFTTQRSDLSAMVGAIHNLDGKVSNNQKIWQSQILIDQQPVRMEKFACYFDTRESHGESVSETVVAELEKSKEAGFDALRKEQANYMRLFWHDSDIHIATNYHDDLQMASRFALFQLLQSVGKDGKRGISAKGLSSTGYDGHYFWDTEIYIIPFFTMTQPQIAKSLLTNRYNQLSHATEHAMDLGYRGALFPWRTINGEESSAYFPASTAAVHINADIMFALQQYYYFTDDEHFMRQYGLKMLVEASRFYLSYGSWDKEKGFVINTVTGPDEYTALVNNNSYTNLMVKNQLEFLTTSFDLSQVARFGVTEKEWQQFEMAAKQMFIPREDNLIGQDDSFLSKPKLDLKTMDKSKFPLLMHYHPLFLYQHQVLKQADLILAMALMPYRFTNEQQKINYEYYEPLTTHDSSLSRCAYAIAASRLPDQDAFDQMLQSSFKTDLTDSQNNTANGIHTASMGGIWLVILLGLAHVQATENKLILDPIMPPSWNAYVVCIQYHGSQIKLSVSERGSHVTLMHGLPIKVQLNGEIVQF</sequence>
<evidence type="ECO:0000313" key="10">
    <source>
        <dbReference type="Proteomes" id="UP000051820"/>
    </source>
</evidence>
<feature type="domain" description="Glycoside hydrolase family 65 N-terminal" evidence="8">
    <location>
        <begin position="13"/>
        <end position="265"/>
    </location>
</feature>
<feature type="binding site" evidence="5">
    <location>
        <begin position="584"/>
        <end position="585"/>
    </location>
    <ligand>
        <name>substrate</name>
    </ligand>
</feature>
<dbReference type="STRING" id="1423807.FD16_GL002002"/>
<organism evidence="9 10">
    <name type="scientific">Paucilactobacillus suebicus DSM 5007 = KCTC 3549</name>
    <dbReference type="NCBI Taxonomy" id="1423807"/>
    <lineage>
        <taxon>Bacteria</taxon>
        <taxon>Bacillati</taxon>
        <taxon>Bacillota</taxon>
        <taxon>Bacilli</taxon>
        <taxon>Lactobacillales</taxon>
        <taxon>Lactobacillaceae</taxon>
        <taxon>Paucilactobacillus</taxon>
    </lineage>
</organism>
<dbReference type="AlphaFoldDB" id="A0A0R1W4V7"/>
<dbReference type="GO" id="GO:0016757">
    <property type="term" value="F:glycosyltransferase activity"/>
    <property type="evidence" value="ECO:0007669"/>
    <property type="project" value="UniProtKB-KW"/>
</dbReference>
<proteinExistence type="inferred from homology"/>
<feature type="domain" description="Glycoside hydrolase family 65 central catalytic" evidence="6">
    <location>
        <begin position="323"/>
        <end position="671"/>
    </location>
</feature>
<dbReference type="PANTHER" id="PTHR11051:SF8">
    <property type="entry name" value="PROTEIN-GLUCOSYLGALACTOSYLHYDROXYLYSINE GLUCOSIDASE"/>
    <property type="match status" value="1"/>
</dbReference>
<dbReference type="SUPFAM" id="SSF48208">
    <property type="entry name" value="Six-hairpin glycosidases"/>
    <property type="match status" value="1"/>
</dbReference>
<gene>
    <name evidence="9" type="ORF">FD16_GL002002</name>
</gene>
<dbReference type="GO" id="GO:0030246">
    <property type="term" value="F:carbohydrate binding"/>
    <property type="evidence" value="ECO:0007669"/>
    <property type="project" value="InterPro"/>
</dbReference>
<feature type="domain" description="Glycoside hydrolase family 65 C-terminal" evidence="7">
    <location>
        <begin position="684"/>
        <end position="741"/>
    </location>
</feature>
<dbReference type="Pfam" id="PF03636">
    <property type="entry name" value="Glyco_hydro_65N"/>
    <property type="match status" value="1"/>
</dbReference>
<dbReference type="GO" id="GO:0004553">
    <property type="term" value="F:hydrolase activity, hydrolyzing O-glycosyl compounds"/>
    <property type="evidence" value="ECO:0007669"/>
    <property type="project" value="TreeGrafter"/>
</dbReference>
<evidence type="ECO:0000259" key="8">
    <source>
        <dbReference type="Pfam" id="PF03636"/>
    </source>
</evidence>
<dbReference type="Pfam" id="PF03632">
    <property type="entry name" value="Glyco_hydro_65m"/>
    <property type="match status" value="1"/>
</dbReference>
<dbReference type="PATRIC" id="fig|1423807.3.peg.2054"/>
<dbReference type="InterPro" id="IPR012341">
    <property type="entry name" value="6hp_glycosidase-like_sf"/>
</dbReference>
<comment type="similarity">
    <text evidence="1">Belongs to the glycosyl hydrolase 65 family.</text>
</comment>
<evidence type="ECO:0000256" key="3">
    <source>
        <dbReference type="ARBA" id="ARBA00022679"/>
    </source>
</evidence>
<dbReference type="EMBL" id="AZGF01000005">
    <property type="protein sequence ID" value="KRM12824.1"/>
    <property type="molecule type" value="Genomic_DNA"/>
</dbReference>
<evidence type="ECO:0000259" key="6">
    <source>
        <dbReference type="Pfam" id="PF03632"/>
    </source>
</evidence>
<name>A0A0R1W4V7_9LACO</name>
<evidence type="ECO:0000256" key="4">
    <source>
        <dbReference type="PIRSR" id="PIRSR036289-50"/>
    </source>
</evidence>
<protein>
    <submittedName>
        <fullName evidence="9">Glycoside hydrolase</fullName>
    </submittedName>
</protein>
<dbReference type="Proteomes" id="UP000051820">
    <property type="component" value="Unassembled WGS sequence"/>
</dbReference>
<evidence type="ECO:0000256" key="5">
    <source>
        <dbReference type="PIRSR" id="PIRSR036289-51"/>
    </source>
</evidence>
<reference evidence="9 10" key="1">
    <citation type="journal article" date="2015" name="Genome Announc.">
        <title>Expanding the biotechnology potential of lactobacilli through comparative genomics of 213 strains and associated genera.</title>
        <authorList>
            <person name="Sun Z."/>
            <person name="Harris H.M."/>
            <person name="McCann A."/>
            <person name="Guo C."/>
            <person name="Argimon S."/>
            <person name="Zhang W."/>
            <person name="Yang X."/>
            <person name="Jeffery I.B."/>
            <person name="Cooney J.C."/>
            <person name="Kagawa T.F."/>
            <person name="Liu W."/>
            <person name="Song Y."/>
            <person name="Salvetti E."/>
            <person name="Wrobel A."/>
            <person name="Rasinkangas P."/>
            <person name="Parkhill J."/>
            <person name="Rea M.C."/>
            <person name="O'Sullivan O."/>
            <person name="Ritari J."/>
            <person name="Douillard F.P."/>
            <person name="Paul Ross R."/>
            <person name="Yang R."/>
            <person name="Briner A.E."/>
            <person name="Felis G.E."/>
            <person name="de Vos W.M."/>
            <person name="Barrangou R."/>
            <person name="Klaenhammer T.R."/>
            <person name="Caufield P.W."/>
            <person name="Cui Y."/>
            <person name="Zhang H."/>
            <person name="O'Toole P.W."/>
        </authorList>
    </citation>
    <scope>NUCLEOTIDE SEQUENCE [LARGE SCALE GENOMIC DNA]</scope>
    <source>
        <strain evidence="9 10">DSM 5007</strain>
    </source>
</reference>
<feature type="active site" description="Proton donor" evidence="4">
    <location>
        <position position="484"/>
    </location>
</feature>
<dbReference type="Gene3D" id="2.60.420.10">
    <property type="entry name" value="Maltose phosphorylase, domain 3"/>
    <property type="match status" value="1"/>
</dbReference>
<evidence type="ECO:0000256" key="1">
    <source>
        <dbReference type="ARBA" id="ARBA00006768"/>
    </source>
</evidence>
<keyword evidence="10" id="KW-1185">Reference proteome</keyword>
<dbReference type="Gene3D" id="2.70.98.40">
    <property type="entry name" value="Glycoside hydrolase, family 65, N-terminal domain"/>
    <property type="match status" value="1"/>
</dbReference>
<keyword evidence="3" id="KW-0808">Transferase</keyword>
<comment type="caution">
    <text evidence="9">The sequence shown here is derived from an EMBL/GenBank/DDBJ whole genome shotgun (WGS) entry which is preliminary data.</text>
</comment>
<dbReference type="InterPro" id="IPR008928">
    <property type="entry name" value="6-hairpin_glycosidase_sf"/>
</dbReference>
<dbReference type="Gene3D" id="1.50.10.10">
    <property type="match status" value="1"/>
</dbReference>
<accession>A0A0R1W4V7</accession>
<dbReference type="InterPro" id="IPR005194">
    <property type="entry name" value="Glyco_hydro_65_C"/>
</dbReference>
<dbReference type="SUPFAM" id="SSF74650">
    <property type="entry name" value="Galactose mutarotase-like"/>
    <property type="match status" value="1"/>
</dbReference>
<dbReference type="OrthoDB" id="9758855at2"/>
<dbReference type="PIRSF" id="PIRSF036289">
    <property type="entry name" value="Glycosyl_hydrolase_malt_phosph"/>
    <property type="match status" value="1"/>
</dbReference>
<evidence type="ECO:0000313" key="9">
    <source>
        <dbReference type="EMBL" id="KRM12824.1"/>
    </source>
</evidence>
<dbReference type="InterPro" id="IPR005196">
    <property type="entry name" value="Glyco_hydro_65_N"/>
</dbReference>
<feature type="binding site" evidence="5">
    <location>
        <begin position="357"/>
        <end position="358"/>
    </location>
    <ligand>
        <name>substrate</name>
    </ligand>
</feature>
<dbReference type="Pfam" id="PF03633">
    <property type="entry name" value="Glyco_hydro_65C"/>
    <property type="match status" value="1"/>
</dbReference>
<dbReference type="InterPro" id="IPR017045">
    <property type="entry name" value="Malt_Pase/Glycosyl_Hdrlase"/>
</dbReference>
<dbReference type="GO" id="GO:0005975">
    <property type="term" value="P:carbohydrate metabolic process"/>
    <property type="evidence" value="ECO:0007669"/>
    <property type="project" value="InterPro"/>
</dbReference>
<keyword evidence="2" id="KW-0328">Glycosyltransferase</keyword>
<evidence type="ECO:0000259" key="7">
    <source>
        <dbReference type="Pfam" id="PF03633"/>
    </source>
</evidence>